<evidence type="ECO:0000256" key="11">
    <source>
        <dbReference type="ARBA" id="ARBA00022953"/>
    </source>
</evidence>
<dbReference type="GO" id="GO:0003968">
    <property type="term" value="F:RNA-directed RNA polymerase activity"/>
    <property type="evidence" value="ECO:0007669"/>
    <property type="project" value="UniProtKB-KW"/>
</dbReference>
<dbReference type="InterPro" id="IPR009003">
    <property type="entry name" value="Peptidase_S1_PA"/>
</dbReference>
<dbReference type="GO" id="GO:0075523">
    <property type="term" value="P:viral translational frameshifting"/>
    <property type="evidence" value="ECO:0007669"/>
    <property type="project" value="UniProtKB-KW"/>
</dbReference>
<dbReference type="GO" id="GO:0000166">
    <property type="term" value="F:nucleotide binding"/>
    <property type="evidence" value="ECO:0007669"/>
    <property type="project" value="UniProtKB-KW"/>
</dbReference>
<evidence type="ECO:0000256" key="14">
    <source>
        <dbReference type="ARBA" id="ARBA00048744"/>
    </source>
</evidence>
<keyword evidence="11" id="KW-0693">Viral RNA replication</keyword>
<evidence type="ECO:0000256" key="8">
    <source>
        <dbReference type="ARBA" id="ARBA00022758"/>
    </source>
</evidence>
<dbReference type="Gene3D" id="2.40.10.10">
    <property type="entry name" value="Trypsin-like serine proteases"/>
    <property type="match status" value="2"/>
</dbReference>
<dbReference type="InterPro" id="IPR000382">
    <property type="entry name" value="Peptidase_S39B_luteovirus"/>
</dbReference>
<evidence type="ECO:0000256" key="3">
    <source>
        <dbReference type="ARBA" id="ARBA00022670"/>
    </source>
</evidence>
<keyword evidence="7" id="KW-0547">Nucleotide-binding</keyword>
<keyword evidence="10" id="KW-0720">Serine protease</keyword>
<evidence type="ECO:0000256" key="6">
    <source>
        <dbReference type="ARBA" id="ARBA00022695"/>
    </source>
</evidence>
<feature type="transmembrane region" description="Helical" evidence="16">
    <location>
        <begin position="125"/>
        <end position="145"/>
    </location>
</feature>
<gene>
    <name evidence="19" type="primary">RdRp</name>
</gene>
<keyword evidence="12 16" id="KW-1133">Transmembrane helix</keyword>
<dbReference type="EMBL" id="ON555767">
    <property type="protein sequence ID" value="UYP38762.1"/>
    <property type="molecule type" value="Genomic_RNA"/>
</dbReference>
<dbReference type="PROSITE" id="PS50507">
    <property type="entry name" value="RDRP_SSRNA_POS"/>
    <property type="match status" value="1"/>
</dbReference>
<dbReference type="PRINTS" id="PR00914">
    <property type="entry name" value="LVIRUSRNAPOL"/>
</dbReference>
<dbReference type="InterPro" id="IPR007094">
    <property type="entry name" value="RNA-dir_pol_PSvirus"/>
</dbReference>
<evidence type="ECO:0000259" key="17">
    <source>
        <dbReference type="PROSITE" id="PS50507"/>
    </source>
</evidence>
<keyword evidence="3" id="KW-0645">Protease</keyword>
<dbReference type="Proteomes" id="UP001251544">
    <property type="component" value="Segment"/>
</dbReference>
<dbReference type="GO" id="GO:0006351">
    <property type="term" value="P:DNA-templated transcription"/>
    <property type="evidence" value="ECO:0007669"/>
    <property type="project" value="InterPro"/>
</dbReference>
<evidence type="ECO:0000256" key="1">
    <source>
        <dbReference type="ARBA" id="ARBA00004141"/>
    </source>
</evidence>
<evidence type="ECO:0000256" key="16">
    <source>
        <dbReference type="SAM" id="Phobius"/>
    </source>
</evidence>
<evidence type="ECO:0000313" key="20">
    <source>
        <dbReference type="Proteomes" id="UP001251544"/>
    </source>
</evidence>
<feature type="compositionally biased region" description="Basic residues" evidence="15">
    <location>
        <begin position="464"/>
        <end position="476"/>
    </location>
</feature>
<evidence type="ECO:0000256" key="4">
    <source>
        <dbReference type="ARBA" id="ARBA00022679"/>
    </source>
</evidence>
<evidence type="ECO:0000256" key="10">
    <source>
        <dbReference type="ARBA" id="ARBA00022825"/>
    </source>
</evidence>
<dbReference type="GO" id="GO:0039694">
    <property type="term" value="P:viral RNA genome replication"/>
    <property type="evidence" value="ECO:0007669"/>
    <property type="project" value="InterPro"/>
</dbReference>
<feature type="domain" description="Peptidase S39" evidence="18">
    <location>
        <begin position="220"/>
        <end position="415"/>
    </location>
</feature>
<dbReference type="PROSITE" id="PS51868">
    <property type="entry name" value="PEPTIDASE_S39"/>
    <property type="match status" value="1"/>
</dbReference>
<dbReference type="GO" id="GO:0004252">
    <property type="term" value="F:serine-type endopeptidase activity"/>
    <property type="evidence" value="ECO:0007669"/>
    <property type="project" value="InterPro"/>
</dbReference>
<evidence type="ECO:0000256" key="2">
    <source>
        <dbReference type="ARBA" id="ARBA00022484"/>
    </source>
</evidence>
<dbReference type="Pfam" id="PF02122">
    <property type="entry name" value="Peptidase_S39"/>
    <property type="match status" value="1"/>
</dbReference>
<evidence type="ECO:0000259" key="18">
    <source>
        <dbReference type="PROSITE" id="PS51868"/>
    </source>
</evidence>
<dbReference type="InterPro" id="IPR043504">
    <property type="entry name" value="Peptidase_S1_PA_chymotrypsin"/>
</dbReference>
<keyword evidence="5 16" id="KW-0812">Transmembrane</keyword>
<keyword evidence="2 19" id="KW-0696">RNA-directed RNA polymerase</keyword>
<feature type="region of interest" description="Disordered" evidence="15">
    <location>
        <begin position="449"/>
        <end position="530"/>
    </location>
</feature>
<keyword evidence="6" id="KW-0548">Nucleotidyltransferase</keyword>
<dbReference type="SUPFAM" id="SSF56672">
    <property type="entry name" value="DNA/RNA polymerases"/>
    <property type="match status" value="1"/>
</dbReference>
<dbReference type="GO" id="GO:0003723">
    <property type="term" value="F:RNA binding"/>
    <property type="evidence" value="ECO:0007669"/>
    <property type="project" value="InterPro"/>
</dbReference>
<dbReference type="PROSITE" id="PS51257">
    <property type="entry name" value="PROKAR_LIPOPROTEIN"/>
    <property type="match status" value="1"/>
</dbReference>
<dbReference type="Pfam" id="PF02123">
    <property type="entry name" value="RdRP_4"/>
    <property type="match status" value="1"/>
</dbReference>
<evidence type="ECO:0000256" key="5">
    <source>
        <dbReference type="ARBA" id="ARBA00022692"/>
    </source>
</evidence>
<dbReference type="InterPro" id="IPR001795">
    <property type="entry name" value="RNA-dir_pol_luteovirus"/>
</dbReference>
<dbReference type="GO" id="GO:0006508">
    <property type="term" value="P:proteolysis"/>
    <property type="evidence" value="ECO:0007669"/>
    <property type="project" value="UniProtKB-KW"/>
</dbReference>
<proteinExistence type="predicted"/>
<dbReference type="GO" id="GO:0016020">
    <property type="term" value="C:membrane"/>
    <property type="evidence" value="ECO:0007669"/>
    <property type="project" value="UniProtKB-SubCell"/>
</dbReference>
<keyword evidence="4" id="KW-0808">Transferase</keyword>
<organism evidence="19 20">
    <name type="scientific">Chickpea leafroll virus</name>
    <dbReference type="NCBI Taxonomy" id="2989852"/>
    <lineage>
        <taxon>Viruses</taxon>
        <taxon>Riboviria</taxon>
        <taxon>Orthornavirae</taxon>
        <taxon>Pisuviricota</taxon>
        <taxon>Pisoniviricetes</taxon>
        <taxon>Sobelivirales</taxon>
        <taxon>Solemoviridae</taxon>
        <taxon>Polerovirus</taxon>
        <taxon>Polerovirus CPLRV</taxon>
    </lineage>
</organism>
<comment type="subcellular location">
    <subcellularLocation>
        <location evidence="1">Membrane</location>
        <topology evidence="1">Multi-pass membrane protein</topology>
    </subcellularLocation>
</comment>
<protein>
    <submittedName>
        <fullName evidence="19">RNA-dependent RNA polymerase</fullName>
    </submittedName>
</protein>
<accession>A0AAE9P7B1</accession>
<keyword evidence="20" id="KW-1185">Reference proteome</keyword>
<dbReference type="SUPFAM" id="SSF50494">
    <property type="entry name" value="Trypsin-like serine proteases"/>
    <property type="match status" value="1"/>
</dbReference>
<evidence type="ECO:0000256" key="12">
    <source>
        <dbReference type="ARBA" id="ARBA00022989"/>
    </source>
</evidence>
<name>A0AAE9P7B1_9VIRU</name>
<feature type="domain" description="RdRp catalytic" evidence="17">
    <location>
        <begin position="833"/>
        <end position="948"/>
    </location>
</feature>
<feature type="compositionally biased region" description="Basic and acidic residues" evidence="15">
    <location>
        <begin position="511"/>
        <end position="530"/>
    </location>
</feature>
<keyword evidence="13 16" id="KW-0472">Membrane</keyword>
<keyword evidence="8" id="KW-0688">Ribosomal frameshifting</keyword>
<evidence type="ECO:0000256" key="7">
    <source>
        <dbReference type="ARBA" id="ARBA00022741"/>
    </source>
</evidence>
<comment type="catalytic activity">
    <reaction evidence="14">
        <text>RNA(n) + a ribonucleoside 5'-triphosphate = RNA(n+1) + diphosphate</text>
        <dbReference type="Rhea" id="RHEA:21248"/>
        <dbReference type="Rhea" id="RHEA-COMP:14527"/>
        <dbReference type="Rhea" id="RHEA-COMP:17342"/>
        <dbReference type="ChEBI" id="CHEBI:33019"/>
        <dbReference type="ChEBI" id="CHEBI:61557"/>
        <dbReference type="ChEBI" id="CHEBI:140395"/>
        <dbReference type="EC" id="2.7.7.48"/>
    </reaction>
</comment>
<evidence type="ECO:0000256" key="13">
    <source>
        <dbReference type="ARBA" id="ARBA00023136"/>
    </source>
</evidence>
<sequence>MALTKIALYSLFFFSCLFFSAATPLSGGSFDYPVPLNPKGGEYSTTSSPGTLYSPSIWVLNYTLPAPLNSKIPEVPPVLTPEEISYTEIFKILWSKVSLDTQMFWQKAINHSGDLFLRGATVSRVAISSFVHTSLWVATQAWAWILLQTIYWCSRLLVNNAMLVVTIAWLGLCTVCMAKLLHLAFGGFCVWIVVPAWKALNFLLHLRSKNIFKVRKEKMVKGFGSFDMMMSPPKSSVLEVVHNNNEHAGYASCALLANGEIALLTSYHVIEDAHAVTSRKSGHKIPLSEFKTIVSSEKGDLVLLSGPPNWNGLLSCKAVPVITMKNLAAGDARLFYLREGEWYSGVAKLQGRNMTEGLNFVDVLSNTSPGFSGTPYFIGNKIAGVHTGGCNVNNVNLMAAIPHLEGITASRYVFETTAPKGKIFDDALFEELLEEFSREEARYFMKARDKSHIPESSGSLNREARHRPRNKRRRLHPREQARRWRAYGENNGAAGGKNQHQSHRGSGGKSHCPEIQEKDPAFSPEDQRASWRRDQANSFRQFFESQYKWEEQPAAEAVPGFEACGKIPQFYHPKQKIPGRWGEKVVAEHPEMGSKVSGFGWPEFGPKAELKSLQLQTARWLQRAESSKIPSAEARERVVRETVEAYQNVKSHCPATTRSGRLTWDQFQKSFQSAVNSLELDAGVGVPYIAYGLPTHKGWVDNKERELLPVLAQLTFDRLKKMSEVSFEHMSAEELVQSGLCDPIRLFVKGEPHKQSKLDEGRYRLIMSVSLVDQLVARVLFQEQNKLEIALWRAIPSKPGMGLSTDAQVVDFLDSLAHYVQVPVEDLVYDWEKYVVPTDCSGFDWSVSDWLLADEMEVRNRLTQGNNSLTRRLRACWLKCISNSVLSLSDGTLYAQRVPGVQKSGSYNTSSSNSRIRFMCAKYAGASWAIAMGDDALESVDTDLTVYKDIGLKVEVSGQLEFCSHIFEKPDLAIPVNVGKMLYKLIYGYNPECGSIQVLRNYIDACTSVLNELRHDPELVSLLHQWLLDPVLPQK</sequence>
<evidence type="ECO:0000313" key="19">
    <source>
        <dbReference type="EMBL" id="UYP38762.1"/>
    </source>
</evidence>
<dbReference type="InterPro" id="IPR043502">
    <property type="entry name" value="DNA/RNA_pol_sf"/>
</dbReference>
<keyword evidence="9" id="KW-0378">Hydrolase</keyword>
<evidence type="ECO:0000256" key="9">
    <source>
        <dbReference type="ARBA" id="ARBA00022801"/>
    </source>
</evidence>
<reference evidence="19" key="1">
    <citation type="journal article" date="2022" name="Arch. Virol.">
        <title>Complete genome sequence of a novel polerovirus infecting chickpea (Cicer arietinum L.).</title>
        <authorList>
            <person name="Chiquito-Almanza E."/>
            <person name="Acosta-Gallegos J.A."/>
            <person name="Anaya-Lopez J.L."/>
        </authorList>
    </citation>
    <scope>NUCLEOTIDE SEQUENCE</scope>
    <source>
        <strain evidence="19">GIRD</strain>
    </source>
</reference>
<evidence type="ECO:0000256" key="15">
    <source>
        <dbReference type="SAM" id="MobiDB-lite"/>
    </source>
</evidence>
<feature type="transmembrane region" description="Helical" evidence="16">
    <location>
        <begin position="157"/>
        <end position="178"/>
    </location>
</feature>